<dbReference type="GO" id="GO:0006508">
    <property type="term" value="P:proteolysis"/>
    <property type="evidence" value="ECO:0007669"/>
    <property type="project" value="UniProtKB-KW"/>
</dbReference>
<dbReference type="NCBIfam" id="TIGR00054">
    <property type="entry name" value="RIP metalloprotease RseP"/>
    <property type="match status" value="1"/>
</dbReference>
<proteinExistence type="inferred from homology"/>
<evidence type="ECO:0000259" key="12">
    <source>
        <dbReference type="PROSITE" id="PS50106"/>
    </source>
</evidence>
<keyword evidence="7 11" id="KW-0862">Zinc</keyword>
<keyword evidence="8 11" id="KW-1133">Transmembrane helix</keyword>
<dbReference type="KEGG" id="dpg:DESPIGER_2232"/>
<evidence type="ECO:0000256" key="3">
    <source>
        <dbReference type="ARBA" id="ARBA00007931"/>
    </source>
</evidence>
<keyword evidence="9 11" id="KW-0482">Metalloprotease</keyword>
<feature type="transmembrane region" description="Helical" evidence="11">
    <location>
        <begin position="336"/>
        <end position="354"/>
    </location>
</feature>
<dbReference type="GO" id="GO:0046872">
    <property type="term" value="F:metal ion binding"/>
    <property type="evidence" value="ECO:0007669"/>
    <property type="project" value="UniProtKB-KW"/>
</dbReference>
<sequence>MLTTIVAAIIVLGGLIFFHELGHFTVARCLGMGVSTFSLGFGPKLLKYRHGKTEYALSLVPLGGYVALVGENDENDIPSGFTREECFSLRPAWQRFLVIAAGPFANILLACILCWVVAWGWGNAVMLPQVGTVMPRSAAAQAGLQKGDLILGIDGRPLGSWDEISPTVAAANGRPLTLTVARQPAEGMTQGTELELTLTPQWSTRKTIFGEDEKAWLIGIGPLGSVRVEELGFAEALRTGLVQTWRLVDLTWQSFVKLAQRVVPADQVGGPIMIAQMVGQQAEQGLVGVLGLAALISINLAILNLLPVPVLDGGQMLFCLIEMLFRRPVPQKIQEWGMRVGMALLLSLMIFATFNDVTRIINTPDAAPAAEKSLPSGNDGGTEGR</sequence>
<feature type="domain" description="PDZ" evidence="12">
    <location>
        <begin position="130"/>
        <end position="158"/>
    </location>
</feature>
<dbReference type="SUPFAM" id="SSF50156">
    <property type="entry name" value="PDZ domain-like"/>
    <property type="match status" value="1"/>
</dbReference>
<name>A0A1K1LKN2_9BACT</name>
<evidence type="ECO:0000256" key="4">
    <source>
        <dbReference type="ARBA" id="ARBA00022670"/>
    </source>
</evidence>
<keyword evidence="6 11" id="KW-0378">Hydrolase</keyword>
<dbReference type="GO" id="GO:0016020">
    <property type="term" value="C:membrane"/>
    <property type="evidence" value="ECO:0007669"/>
    <property type="project" value="UniProtKB-SubCell"/>
</dbReference>
<evidence type="ECO:0000256" key="7">
    <source>
        <dbReference type="ARBA" id="ARBA00022833"/>
    </source>
</evidence>
<evidence type="ECO:0000256" key="2">
    <source>
        <dbReference type="ARBA" id="ARBA00004141"/>
    </source>
</evidence>
<dbReference type="Proteomes" id="UP000186323">
    <property type="component" value="Chromosome I"/>
</dbReference>
<keyword evidence="10 11" id="KW-0472">Membrane</keyword>
<dbReference type="GO" id="GO:0004222">
    <property type="term" value="F:metalloendopeptidase activity"/>
    <property type="evidence" value="ECO:0007669"/>
    <property type="project" value="InterPro"/>
</dbReference>
<comment type="cofactor">
    <cofactor evidence="1 11">
        <name>Zn(2+)</name>
        <dbReference type="ChEBI" id="CHEBI:29105"/>
    </cofactor>
</comment>
<comment type="similarity">
    <text evidence="3 11">Belongs to the peptidase M50B family.</text>
</comment>
<evidence type="ECO:0000256" key="8">
    <source>
        <dbReference type="ARBA" id="ARBA00022989"/>
    </source>
</evidence>
<gene>
    <name evidence="13" type="ORF">DESPIGER_2232</name>
</gene>
<feature type="transmembrane region" description="Helical" evidence="11">
    <location>
        <begin position="96"/>
        <end position="121"/>
    </location>
</feature>
<evidence type="ECO:0000256" key="1">
    <source>
        <dbReference type="ARBA" id="ARBA00001947"/>
    </source>
</evidence>
<dbReference type="InterPro" id="IPR036034">
    <property type="entry name" value="PDZ_sf"/>
</dbReference>
<dbReference type="PANTHER" id="PTHR42837:SF2">
    <property type="entry name" value="MEMBRANE METALLOPROTEASE ARASP2, CHLOROPLASTIC-RELATED"/>
    <property type="match status" value="1"/>
</dbReference>
<evidence type="ECO:0000256" key="10">
    <source>
        <dbReference type="ARBA" id="ARBA00023136"/>
    </source>
</evidence>
<dbReference type="Gene3D" id="2.30.42.10">
    <property type="match status" value="1"/>
</dbReference>
<dbReference type="InterPro" id="IPR041489">
    <property type="entry name" value="PDZ_6"/>
</dbReference>
<dbReference type="CDD" id="cd06163">
    <property type="entry name" value="S2P-M50_PDZ_RseP-like"/>
    <property type="match status" value="1"/>
</dbReference>
<accession>A0A1K1LKN2</accession>
<evidence type="ECO:0000256" key="11">
    <source>
        <dbReference type="RuleBase" id="RU362031"/>
    </source>
</evidence>
<keyword evidence="5 11" id="KW-0812">Transmembrane</keyword>
<evidence type="ECO:0000313" key="14">
    <source>
        <dbReference type="Proteomes" id="UP000186323"/>
    </source>
</evidence>
<evidence type="ECO:0000256" key="5">
    <source>
        <dbReference type="ARBA" id="ARBA00022692"/>
    </source>
</evidence>
<feature type="transmembrane region" description="Helical" evidence="11">
    <location>
        <begin position="286"/>
        <end position="306"/>
    </location>
</feature>
<evidence type="ECO:0000313" key="13">
    <source>
        <dbReference type="EMBL" id="SFV74054.1"/>
    </source>
</evidence>
<dbReference type="Pfam" id="PF02163">
    <property type="entry name" value="Peptidase_M50"/>
    <property type="match status" value="1"/>
</dbReference>
<keyword evidence="14" id="KW-1185">Reference proteome</keyword>
<dbReference type="CDD" id="cd23081">
    <property type="entry name" value="cpPDZ_EcRseP-like"/>
    <property type="match status" value="1"/>
</dbReference>
<evidence type="ECO:0000256" key="6">
    <source>
        <dbReference type="ARBA" id="ARBA00022801"/>
    </source>
</evidence>
<dbReference type="InterPro" id="IPR008915">
    <property type="entry name" value="Peptidase_M50"/>
</dbReference>
<dbReference type="InterPro" id="IPR004387">
    <property type="entry name" value="Pept_M50_Zn"/>
</dbReference>
<keyword evidence="4 13" id="KW-0645">Protease</keyword>
<dbReference type="PROSITE" id="PS50106">
    <property type="entry name" value="PDZ"/>
    <property type="match status" value="1"/>
</dbReference>
<dbReference type="OrthoDB" id="9782003at2"/>
<dbReference type="AlphaFoldDB" id="A0A1K1LKN2"/>
<evidence type="ECO:0000256" key="9">
    <source>
        <dbReference type="ARBA" id="ARBA00023049"/>
    </source>
</evidence>
<dbReference type="EC" id="3.4.24.-" evidence="11"/>
<dbReference type="EMBL" id="LT630450">
    <property type="protein sequence ID" value="SFV74054.1"/>
    <property type="molecule type" value="Genomic_DNA"/>
</dbReference>
<dbReference type="PANTHER" id="PTHR42837">
    <property type="entry name" value="REGULATOR OF SIGMA-E PROTEASE RSEP"/>
    <property type="match status" value="1"/>
</dbReference>
<organism evidence="13 14">
    <name type="scientific">Desulfovibrio piger</name>
    <dbReference type="NCBI Taxonomy" id="901"/>
    <lineage>
        <taxon>Bacteria</taxon>
        <taxon>Pseudomonadati</taxon>
        <taxon>Thermodesulfobacteriota</taxon>
        <taxon>Desulfovibrionia</taxon>
        <taxon>Desulfovibrionales</taxon>
        <taxon>Desulfovibrionaceae</taxon>
        <taxon>Desulfovibrio</taxon>
    </lineage>
</organism>
<reference evidence="14" key="1">
    <citation type="submission" date="2016-10" db="EMBL/GenBank/DDBJ databases">
        <authorList>
            <person name="Wegmann U."/>
        </authorList>
    </citation>
    <scope>NUCLEOTIDE SEQUENCE [LARGE SCALE GENOMIC DNA]</scope>
</reference>
<dbReference type="SMART" id="SM00228">
    <property type="entry name" value="PDZ"/>
    <property type="match status" value="1"/>
</dbReference>
<dbReference type="RefSeq" id="WP_072336615.1">
    <property type="nucleotide sequence ID" value="NZ_CBCTAE010000003.1"/>
</dbReference>
<protein>
    <recommendedName>
        <fullName evidence="11">Zinc metalloprotease</fullName>
        <ecNumber evidence="11">3.4.24.-</ecNumber>
    </recommendedName>
</protein>
<dbReference type="Pfam" id="PF17820">
    <property type="entry name" value="PDZ_6"/>
    <property type="match status" value="1"/>
</dbReference>
<comment type="subcellular location">
    <subcellularLocation>
        <location evidence="2">Membrane</location>
        <topology evidence="2">Multi-pass membrane protein</topology>
    </subcellularLocation>
</comment>
<keyword evidence="11" id="KW-0479">Metal-binding</keyword>
<dbReference type="InterPro" id="IPR001478">
    <property type="entry name" value="PDZ"/>
</dbReference>